<keyword evidence="5 12" id="KW-0808">Transferase</keyword>
<dbReference type="HAMAP" id="MF_02030">
    <property type="entry name" value="WecA_Gammaproteo"/>
    <property type="match status" value="1"/>
</dbReference>
<evidence type="ECO:0000256" key="7">
    <source>
        <dbReference type="ARBA" id="ARBA00022842"/>
    </source>
</evidence>
<feature type="transmembrane region" description="Helical" evidence="12">
    <location>
        <begin position="327"/>
        <end position="349"/>
    </location>
</feature>
<evidence type="ECO:0000256" key="13">
    <source>
        <dbReference type="PIRSR" id="PIRSR600715-1"/>
    </source>
</evidence>
<dbReference type="EC" id="2.7.8.33" evidence="12"/>
<keyword evidence="4 12" id="KW-0328">Glycosyltransferase</keyword>
<keyword evidence="6 12" id="KW-0812">Transmembrane</keyword>
<keyword evidence="7 12" id="KW-0460">Magnesium</keyword>
<dbReference type="HOGENOM" id="CLU_023982_1_0_6"/>
<dbReference type="STRING" id="1905730.W5S_3026"/>
<feature type="transmembrane region" description="Helical" evidence="12">
    <location>
        <begin position="140"/>
        <end position="157"/>
    </location>
</feature>
<accession>A0A0H3I4Z3</accession>
<evidence type="ECO:0000256" key="8">
    <source>
        <dbReference type="ARBA" id="ARBA00022985"/>
    </source>
</evidence>
<dbReference type="GO" id="GO:0044038">
    <property type="term" value="P:cell wall macromolecule biosynthetic process"/>
    <property type="evidence" value="ECO:0007669"/>
    <property type="project" value="TreeGrafter"/>
</dbReference>
<keyword evidence="8 12" id="KW-0448">Lipopolysaccharide biosynthesis</keyword>
<feature type="binding site" evidence="13">
    <location>
        <position position="157"/>
    </location>
    <ligand>
        <name>Mg(2+)</name>
        <dbReference type="ChEBI" id="CHEBI:18420"/>
    </ligand>
</feature>
<evidence type="ECO:0000313" key="15">
    <source>
        <dbReference type="Proteomes" id="UP000008044"/>
    </source>
</evidence>
<comment type="function">
    <text evidence="12">Catalyzes the transfer of the GlcNAc-1-phosphate moiety from UDP-GlcNAc onto the carrier lipid undecaprenyl phosphate (C55-P), yielding GlcNAc-pyrophosphoryl-undecaprenyl (GlcNAc-PP-C55).</text>
</comment>
<sequence length="359" mass="39272">MQKYTNAYDGTNMQESTLIFISAFASLFLARKAAFKVGLVDKPNVRKKHQGHIPLVGGVSIYLALCVLYVLQADLLPHFFLYMGCSTILLIVGIIDDRLDLPVLPRIGLQACVAIAMMSGGLLISSLGNIFFNDLFLGEFGYIITLFAVLGSVNAFNMVDGMDGLLGGLSFVTLSALVIVFYLGENNEVARWSLCFFSAMLPYTLLNAGFFGKKFKVFMGDAGSTLIGFSVIWLLILATQGPRHVIQPVTALWLIAIPLMDMVSVMMRRLARGGNPFKADQEHLHHVLLRSGLTRKQALVVIVTIATLFAMVGIISERNNISESIMFSVFLATFISYLAAITLMVRVLALTSPALAVDR</sequence>
<evidence type="ECO:0000256" key="6">
    <source>
        <dbReference type="ARBA" id="ARBA00022692"/>
    </source>
</evidence>
<comment type="subcellular location">
    <subcellularLocation>
        <location evidence="12">Cell inner membrane</location>
        <topology evidence="12">Multi-pass membrane protein</topology>
    </subcellularLocation>
    <subcellularLocation>
        <location evidence="1">Cell membrane</location>
        <topology evidence="1">Multi-pass membrane protein</topology>
    </subcellularLocation>
</comment>
<keyword evidence="2 12" id="KW-1003">Cell membrane</keyword>
<keyword evidence="10 12" id="KW-0472">Membrane</keyword>
<organism evidence="14 15">
    <name type="scientific">Pectobacterium parmentieri</name>
    <dbReference type="NCBI Taxonomy" id="1905730"/>
    <lineage>
        <taxon>Bacteria</taxon>
        <taxon>Pseudomonadati</taxon>
        <taxon>Pseudomonadota</taxon>
        <taxon>Gammaproteobacteria</taxon>
        <taxon>Enterobacterales</taxon>
        <taxon>Pectobacteriaceae</taxon>
        <taxon>Pectobacterium</taxon>
    </lineage>
</organism>
<evidence type="ECO:0000256" key="10">
    <source>
        <dbReference type="ARBA" id="ARBA00023136"/>
    </source>
</evidence>
<dbReference type="Pfam" id="PF00953">
    <property type="entry name" value="Glycos_transf_4"/>
    <property type="match status" value="1"/>
</dbReference>
<dbReference type="GO" id="GO:0009243">
    <property type="term" value="P:O antigen biosynthetic process"/>
    <property type="evidence" value="ECO:0007669"/>
    <property type="project" value="UniProtKB-UniRule"/>
</dbReference>
<feature type="transmembrane region" description="Helical" evidence="12">
    <location>
        <begin position="245"/>
        <end position="263"/>
    </location>
</feature>
<dbReference type="InterPro" id="IPR012750">
    <property type="entry name" value="ECA_WecA-rel"/>
</dbReference>
<dbReference type="RefSeq" id="WP_014700643.1">
    <property type="nucleotide sequence ID" value="NC_017845.1"/>
</dbReference>
<keyword evidence="9 12" id="KW-1133">Transmembrane helix</keyword>
<dbReference type="GO" id="GO:0005886">
    <property type="term" value="C:plasma membrane"/>
    <property type="evidence" value="ECO:0007669"/>
    <property type="project" value="UniProtKB-SubCell"/>
</dbReference>
<comment type="pathway">
    <text evidence="12">Bacterial outer membrane biogenesis; enterobacterial common antigen biosynthesis.</text>
</comment>
<keyword evidence="11 12" id="KW-0464">Manganese</keyword>
<feature type="transmembrane region" description="Helical" evidence="12">
    <location>
        <begin position="189"/>
        <end position="206"/>
    </location>
</feature>
<dbReference type="InterPro" id="IPR000715">
    <property type="entry name" value="Glycosyl_transferase_4"/>
</dbReference>
<feature type="transmembrane region" description="Helical" evidence="12">
    <location>
        <begin position="107"/>
        <end position="128"/>
    </location>
</feature>
<dbReference type="KEGG" id="pec:W5S_3026"/>
<feature type="transmembrane region" description="Helical" evidence="12">
    <location>
        <begin position="164"/>
        <end position="183"/>
    </location>
</feature>
<comment type="cofactor">
    <cofactor evidence="12 13">
        <name>Mg(2+)</name>
        <dbReference type="ChEBI" id="CHEBI:18420"/>
    </cofactor>
</comment>
<dbReference type="CDD" id="cd06853">
    <property type="entry name" value="GT_WecA_like"/>
    <property type="match status" value="1"/>
</dbReference>
<dbReference type="UniPathway" id="UPA00566"/>
<dbReference type="eggNOG" id="COG0472">
    <property type="taxonomic scope" value="Bacteria"/>
</dbReference>
<evidence type="ECO:0000256" key="1">
    <source>
        <dbReference type="ARBA" id="ARBA00004651"/>
    </source>
</evidence>
<dbReference type="AlphaFoldDB" id="A0A0H3I4Z3"/>
<dbReference type="NCBIfam" id="TIGR02380">
    <property type="entry name" value="ECA_wecA"/>
    <property type="match status" value="1"/>
</dbReference>
<comment type="similarity">
    <text evidence="12">Belongs to the glycosyltransferase 4 family. WecA subfamily.</text>
</comment>
<comment type="catalytic activity">
    <reaction evidence="12">
        <text>di-trans,octa-cis-undecaprenyl phosphate + UDP-N-acetyl-alpha-D-glucosamine = N-acetyl-alpha-D-glucosaminyl-di-trans,octa-cis-undecaprenyl diphosphate + UMP</text>
        <dbReference type="Rhea" id="RHEA:28090"/>
        <dbReference type="ChEBI" id="CHEBI:57705"/>
        <dbReference type="ChEBI" id="CHEBI:57865"/>
        <dbReference type="ChEBI" id="CHEBI:60392"/>
        <dbReference type="ChEBI" id="CHEBI:62959"/>
        <dbReference type="EC" id="2.7.8.33"/>
    </reaction>
</comment>
<dbReference type="PATRIC" id="fig|1166016.3.peg.3076"/>
<evidence type="ECO:0000256" key="11">
    <source>
        <dbReference type="ARBA" id="ARBA00023211"/>
    </source>
</evidence>
<evidence type="ECO:0000256" key="9">
    <source>
        <dbReference type="ARBA" id="ARBA00022989"/>
    </source>
</evidence>
<proteinExistence type="inferred from homology"/>
<evidence type="ECO:0000256" key="2">
    <source>
        <dbReference type="ARBA" id="ARBA00022475"/>
    </source>
</evidence>
<protein>
    <recommendedName>
        <fullName evidence="12">Undecaprenyl-phosphate alpha-N-acetylglucosaminyl 1-phosphate transferase</fullName>
        <ecNumber evidence="12">2.7.8.33</ecNumber>
    </recommendedName>
    <alternativeName>
        <fullName evidence="12">UDP-GlcNAc:undecaprenyl-phosphate GlcNAc-1-phosphate transferase</fullName>
    </alternativeName>
    <alternativeName>
        <fullName evidence="12">Undecaprenyl-phosphate GlcNAc-1-phosphate transferase</fullName>
    </alternativeName>
</protein>
<evidence type="ECO:0000256" key="3">
    <source>
        <dbReference type="ARBA" id="ARBA00022519"/>
    </source>
</evidence>
<comment type="cofactor">
    <cofactor evidence="12">
        <name>Mn(2+)</name>
        <dbReference type="ChEBI" id="CHEBI:29035"/>
    </cofactor>
</comment>
<dbReference type="GO" id="GO:0009276">
    <property type="term" value="C:Gram-negative-bacterium-type cell wall"/>
    <property type="evidence" value="ECO:0007669"/>
    <property type="project" value="InterPro"/>
</dbReference>
<feature type="transmembrane region" description="Helical" evidence="12">
    <location>
        <begin position="298"/>
        <end position="315"/>
    </location>
</feature>
<evidence type="ECO:0000313" key="14">
    <source>
        <dbReference type="EMBL" id="AFI91109.1"/>
    </source>
</evidence>
<dbReference type="PANTHER" id="PTHR22926">
    <property type="entry name" value="PHOSPHO-N-ACETYLMURAMOYL-PENTAPEPTIDE-TRANSFERASE"/>
    <property type="match status" value="1"/>
</dbReference>
<dbReference type="EMBL" id="CP003415">
    <property type="protein sequence ID" value="AFI91109.1"/>
    <property type="molecule type" value="Genomic_DNA"/>
</dbReference>
<keyword evidence="13" id="KW-0479">Metal-binding</keyword>
<feature type="transmembrane region" description="Helical" evidence="12">
    <location>
        <begin position="77"/>
        <end position="95"/>
    </location>
</feature>
<dbReference type="GO" id="GO:0071555">
    <property type="term" value="P:cell wall organization"/>
    <property type="evidence" value="ECO:0007669"/>
    <property type="project" value="TreeGrafter"/>
</dbReference>
<dbReference type="Proteomes" id="UP000008044">
    <property type="component" value="Chromosome"/>
</dbReference>
<dbReference type="GO" id="GO:0016757">
    <property type="term" value="F:glycosyltransferase activity"/>
    <property type="evidence" value="ECO:0007669"/>
    <property type="project" value="UniProtKB-KW"/>
</dbReference>
<keyword evidence="3 12" id="KW-0997">Cell inner membrane</keyword>
<dbReference type="GO" id="GO:0030145">
    <property type="term" value="F:manganese ion binding"/>
    <property type="evidence" value="ECO:0007669"/>
    <property type="project" value="InterPro"/>
</dbReference>
<name>A0A0H3I4Z3_PECPM</name>
<feature type="transmembrane region" description="Helical" evidence="12">
    <location>
        <begin position="218"/>
        <end position="239"/>
    </location>
</feature>
<feature type="transmembrane region" description="Helical" evidence="12">
    <location>
        <begin position="51"/>
        <end position="71"/>
    </location>
</feature>
<gene>
    <name evidence="12" type="primary">wecA</name>
    <name evidence="14" type="ordered locus">W5S_3026</name>
</gene>
<evidence type="ECO:0000256" key="4">
    <source>
        <dbReference type="ARBA" id="ARBA00022676"/>
    </source>
</evidence>
<feature type="binding site" evidence="13">
    <location>
        <position position="221"/>
    </location>
    <ligand>
        <name>Mg(2+)</name>
        <dbReference type="ChEBI" id="CHEBI:18420"/>
    </ligand>
</feature>
<comment type="pathway">
    <text evidence="12">Bacterial outer membrane biogenesis; LPS O-antigen biosynthesis.</text>
</comment>
<dbReference type="PANTHER" id="PTHR22926:SF3">
    <property type="entry name" value="UNDECAPRENYL-PHOSPHATE ALPHA-N-ACETYLGLUCOSAMINYL 1-PHOSPHATE TRANSFERASE"/>
    <property type="match status" value="1"/>
</dbReference>
<dbReference type="UniPathway" id="UPA00281"/>
<evidence type="ECO:0000256" key="12">
    <source>
        <dbReference type="HAMAP-Rule" id="MF_02030"/>
    </source>
</evidence>
<dbReference type="GO" id="GO:0009246">
    <property type="term" value="P:enterobacterial common antigen biosynthetic process"/>
    <property type="evidence" value="ECO:0007669"/>
    <property type="project" value="UniProtKB-UniRule"/>
</dbReference>
<evidence type="ECO:0000256" key="5">
    <source>
        <dbReference type="ARBA" id="ARBA00022679"/>
    </source>
</evidence>
<feature type="transmembrane region" description="Helical" evidence="12">
    <location>
        <begin position="12"/>
        <end position="30"/>
    </location>
</feature>
<dbReference type="GO" id="GO:0000287">
    <property type="term" value="F:magnesium ion binding"/>
    <property type="evidence" value="ECO:0007669"/>
    <property type="project" value="InterPro"/>
</dbReference>
<dbReference type="GO" id="GO:0036380">
    <property type="term" value="F:UDP-N-acetylglucosamine-undecaprenyl-phosphate N-acetylglucosaminephosphotransferase activity"/>
    <property type="evidence" value="ECO:0007669"/>
    <property type="project" value="UniProtKB-UniRule"/>
</dbReference>
<reference evidence="14 15" key="1">
    <citation type="journal article" date="2012" name="J. Bacteriol.">
        <title>Genome sequence of Pectobacterium sp. strain SCC3193.</title>
        <authorList>
            <person name="Koskinen J.P."/>
            <person name="Laine P."/>
            <person name="Niemi O."/>
            <person name="Nykyri J."/>
            <person name="Harjunpaa H."/>
            <person name="Auvinen P."/>
            <person name="Paulin L."/>
            <person name="Pirhonen M."/>
            <person name="Palva T."/>
            <person name="Holm L."/>
        </authorList>
    </citation>
    <scope>NUCLEOTIDE SEQUENCE [LARGE SCALE GENOMIC DNA]</scope>
    <source>
        <strain evidence="14 15">SCC3193</strain>
    </source>
</reference>